<reference evidence="2 3" key="1">
    <citation type="submission" date="2017-06" db="EMBL/GenBank/DDBJ databases">
        <title>Novel microbial phyla capable of carbon fixation and sulfur reduction in deep-sea sediments.</title>
        <authorList>
            <person name="Huang J."/>
            <person name="Baker B."/>
            <person name="Wang Y."/>
        </authorList>
    </citation>
    <scope>NUCLEOTIDE SEQUENCE [LARGE SCALE GENOMIC DNA]</scope>
    <source>
        <strain evidence="2">B3_TA06</strain>
    </source>
</reference>
<evidence type="ECO:0000313" key="3">
    <source>
        <dbReference type="Proteomes" id="UP000317778"/>
    </source>
</evidence>
<dbReference type="InterPro" id="IPR000182">
    <property type="entry name" value="GNAT_dom"/>
</dbReference>
<dbReference type="PANTHER" id="PTHR41368">
    <property type="entry name" value="PROTEIN YGHO"/>
    <property type="match status" value="1"/>
</dbReference>
<accession>A0A532V723</accession>
<proteinExistence type="predicted"/>
<evidence type="ECO:0000313" key="2">
    <source>
        <dbReference type="EMBL" id="TKJ43000.1"/>
    </source>
</evidence>
<organism evidence="2 3">
    <name type="scientific">candidate division TA06 bacterium B3_TA06</name>
    <dbReference type="NCBI Taxonomy" id="2012487"/>
    <lineage>
        <taxon>Bacteria</taxon>
        <taxon>Bacteria division TA06</taxon>
    </lineage>
</organism>
<protein>
    <recommendedName>
        <fullName evidence="1">N-acetyltransferase domain-containing protein</fullName>
    </recommendedName>
</protein>
<dbReference type="EMBL" id="NJBO01000007">
    <property type="protein sequence ID" value="TKJ43000.1"/>
    <property type="molecule type" value="Genomic_DNA"/>
</dbReference>
<dbReference type="CDD" id="cd04301">
    <property type="entry name" value="NAT_SF"/>
    <property type="match status" value="1"/>
</dbReference>
<dbReference type="PANTHER" id="PTHR41368:SF1">
    <property type="entry name" value="PROTEIN YGHO"/>
    <property type="match status" value="1"/>
</dbReference>
<feature type="domain" description="N-acetyltransferase" evidence="1">
    <location>
        <begin position="3"/>
        <end position="183"/>
    </location>
</feature>
<dbReference type="Gene3D" id="3.40.630.30">
    <property type="match status" value="1"/>
</dbReference>
<sequence length="379" mass="43595">MSVEIREVRTRRERKLFIYFPEKLYEDRYPQWVHPIYQNEKSFFDPAKNDAWSFSDGELYLACRDGKPVGRVMVLINHKLNKFQDKREARFGFFDSVDDQGVASALLGAAEEWARSKGCDRIVGPLGFTDMDPEGMLVEGFEERASIATWWHPPYTPALVERAGYAKETDWVTYLVELSNPLPPVYAKIAKRLSSRTSYRLKEFAKRKEFKPSIEPIFALINEAYSHLYGFSPLNEEEIQKVAATYIPILDPRFVKAVTLDDQVVGFAIGIPDMTEGIRAARGRLFPFGIFKILAARRRSKRLDMLLGAIKEGHRGKGLDVLMANALYVSARKAKMTHSDSHHELEDNTRVRAEMDKLGGKIYKRHRVFYKELYPKGTL</sequence>
<gene>
    <name evidence="2" type="ORF">CEE36_05810</name>
</gene>
<dbReference type="InterPro" id="IPR039968">
    <property type="entry name" value="BcerS-like"/>
</dbReference>
<dbReference type="Pfam" id="PF00583">
    <property type="entry name" value="Acetyltransf_1"/>
    <property type="match status" value="1"/>
</dbReference>
<evidence type="ECO:0000259" key="1">
    <source>
        <dbReference type="PROSITE" id="PS51186"/>
    </source>
</evidence>
<dbReference type="InterPro" id="IPR016181">
    <property type="entry name" value="Acyl_CoA_acyltransferase"/>
</dbReference>
<dbReference type="PROSITE" id="PS51186">
    <property type="entry name" value="GNAT"/>
    <property type="match status" value="1"/>
</dbReference>
<dbReference type="AlphaFoldDB" id="A0A532V723"/>
<dbReference type="Proteomes" id="UP000317778">
    <property type="component" value="Unassembled WGS sequence"/>
</dbReference>
<comment type="caution">
    <text evidence="2">The sequence shown here is derived from an EMBL/GenBank/DDBJ whole genome shotgun (WGS) entry which is preliminary data.</text>
</comment>
<dbReference type="SUPFAM" id="SSF55729">
    <property type="entry name" value="Acyl-CoA N-acyltransferases (Nat)"/>
    <property type="match status" value="1"/>
</dbReference>
<name>A0A532V723_UNCT6</name>
<dbReference type="GO" id="GO:0016747">
    <property type="term" value="F:acyltransferase activity, transferring groups other than amino-acyl groups"/>
    <property type="evidence" value="ECO:0007669"/>
    <property type="project" value="InterPro"/>
</dbReference>